<keyword evidence="5 8" id="KW-1133">Transmembrane helix</keyword>
<dbReference type="RefSeq" id="WP_344806458.1">
    <property type="nucleotide sequence ID" value="NZ_BAABAB010000022.1"/>
</dbReference>
<evidence type="ECO:0000256" key="5">
    <source>
        <dbReference type="ARBA" id="ARBA00022989"/>
    </source>
</evidence>
<feature type="transmembrane region" description="Helical" evidence="8">
    <location>
        <begin position="317"/>
        <end position="340"/>
    </location>
</feature>
<accession>A0ABP7AA64</accession>
<evidence type="ECO:0000313" key="11">
    <source>
        <dbReference type="Proteomes" id="UP001501490"/>
    </source>
</evidence>
<evidence type="ECO:0000256" key="7">
    <source>
        <dbReference type="SAM" id="MobiDB-lite"/>
    </source>
</evidence>
<evidence type="ECO:0000256" key="8">
    <source>
        <dbReference type="SAM" id="Phobius"/>
    </source>
</evidence>
<dbReference type="InterPro" id="IPR011701">
    <property type="entry name" value="MFS"/>
</dbReference>
<feature type="transmembrane region" description="Helical" evidence="8">
    <location>
        <begin position="24"/>
        <end position="47"/>
    </location>
</feature>
<name>A0ABP7AA64_9ACTN</name>
<comment type="subcellular location">
    <subcellularLocation>
        <location evidence="1">Cell membrane</location>
        <topology evidence="1">Multi-pass membrane protein</topology>
    </subcellularLocation>
</comment>
<feature type="transmembrane region" description="Helical" evidence="8">
    <location>
        <begin position="231"/>
        <end position="252"/>
    </location>
</feature>
<feature type="transmembrane region" description="Helical" evidence="8">
    <location>
        <begin position="352"/>
        <end position="378"/>
    </location>
</feature>
<feature type="transmembrane region" description="Helical" evidence="8">
    <location>
        <begin position="384"/>
        <end position="402"/>
    </location>
</feature>
<evidence type="ECO:0000256" key="4">
    <source>
        <dbReference type="ARBA" id="ARBA00022692"/>
    </source>
</evidence>
<evidence type="ECO:0000259" key="9">
    <source>
        <dbReference type="PROSITE" id="PS50850"/>
    </source>
</evidence>
<reference evidence="11" key="1">
    <citation type="journal article" date="2019" name="Int. J. Syst. Evol. Microbiol.">
        <title>The Global Catalogue of Microorganisms (GCM) 10K type strain sequencing project: providing services to taxonomists for standard genome sequencing and annotation.</title>
        <authorList>
            <consortium name="The Broad Institute Genomics Platform"/>
            <consortium name="The Broad Institute Genome Sequencing Center for Infectious Disease"/>
            <person name="Wu L."/>
            <person name="Ma J."/>
        </authorList>
    </citation>
    <scope>NUCLEOTIDE SEQUENCE [LARGE SCALE GENOMIC DNA]</scope>
    <source>
        <strain evidence="11">JCM 16929</strain>
    </source>
</reference>
<dbReference type="Gene3D" id="1.20.1250.20">
    <property type="entry name" value="MFS general substrate transporter like domains"/>
    <property type="match status" value="1"/>
</dbReference>
<dbReference type="PANTHER" id="PTHR23517">
    <property type="entry name" value="RESISTANCE PROTEIN MDTM, PUTATIVE-RELATED-RELATED"/>
    <property type="match status" value="1"/>
</dbReference>
<feature type="transmembrane region" description="Helical" evidence="8">
    <location>
        <begin position="291"/>
        <end position="311"/>
    </location>
</feature>
<feature type="transmembrane region" description="Helical" evidence="8">
    <location>
        <begin position="177"/>
        <end position="199"/>
    </location>
</feature>
<dbReference type="InterPro" id="IPR036259">
    <property type="entry name" value="MFS_trans_sf"/>
</dbReference>
<keyword evidence="2" id="KW-0813">Transport</keyword>
<dbReference type="InterPro" id="IPR050171">
    <property type="entry name" value="MFS_Transporters"/>
</dbReference>
<feature type="transmembrane region" description="Helical" evidence="8">
    <location>
        <begin position="115"/>
        <end position="137"/>
    </location>
</feature>
<evidence type="ECO:0000256" key="3">
    <source>
        <dbReference type="ARBA" id="ARBA00022475"/>
    </source>
</evidence>
<feature type="transmembrane region" description="Helical" evidence="8">
    <location>
        <begin position="149"/>
        <end position="171"/>
    </location>
</feature>
<gene>
    <name evidence="10" type="ORF">GCM10022236_32840</name>
</gene>
<proteinExistence type="predicted"/>
<keyword evidence="4 8" id="KW-0812">Transmembrane</keyword>
<keyword evidence="6 8" id="KW-0472">Membrane</keyword>
<dbReference type="SUPFAM" id="SSF103473">
    <property type="entry name" value="MFS general substrate transporter"/>
    <property type="match status" value="1"/>
</dbReference>
<evidence type="ECO:0000256" key="6">
    <source>
        <dbReference type="ARBA" id="ARBA00023136"/>
    </source>
</evidence>
<feature type="transmembrane region" description="Helical" evidence="8">
    <location>
        <begin position="264"/>
        <end position="284"/>
    </location>
</feature>
<feature type="region of interest" description="Disordered" evidence="7">
    <location>
        <begin position="411"/>
        <end position="432"/>
    </location>
</feature>
<comment type="caution">
    <text evidence="10">The sequence shown here is derived from an EMBL/GenBank/DDBJ whole genome shotgun (WGS) entry which is preliminary data.</text>
</comment>
<evidence type="ECO:0000313" key="10">
    <source>
        <dbReference type="EMBL" id="GAA3627946.1"/>
    </source>
</evidence>
<dbReference type="PANTHER" id="PTHR23517:SF13">
    <property type="entry name" value="MAJOR FACILITATOR SUPERFAMILY MFS_1"/>
    <property type="match status" value="1"/>
</dbReference>
<dbReference type="InterPro" id="IPR020846">
    <property type="entry name" value="MFS_dom"/>
</dbReference>
<dbReference type="PROSITE" id="PS00217">
    <property type="entry name" value="SUGAR_TRANSPORT_2"/>
    <property type="match status" value="1"/>
</dbReference>
<feature type="domain" description="Major facilitator superfamily (MFS) profile" evidence="9">
    <location>
        <begin position="21"/>
        <end position="407"/>
    </location>
</feature>
<evidence type="ECO:0000256" key="1">
    <source>
        <dbReference type="ARBA" id="ARBA00004651"/>
    </source>
</evidence>
<sequence>MLAFVKKVNEAAAGPDQWSVRRRLVVAGTLLGALAVGAAAGAGSPLFVYEQSRWQFPDWMLTALFAVYALSLLGTLVVAGSLSDHVGRRPVLTGALLVMLAASVLYLSADDAVSLLAARALHGVATGAALSTFTAFVAESVPPASRGTYTQLAGTVPISGLALGVLVGGLAVSSGDAPVHTVFIPLLVVYLLAIVATLATPETVSRAPGALRSLVPRVVVPAPLRADFRRFIPLVAATWMTTGLFLGLVPALNRSVFGITSGVTSALIVFLQPAAAAVTGIVASRIAAGRAALLGASGVTVGALAVMAGVAGHQLPLLIIGAVLGGFGNGAGFAAVLRLLSPRAALHERAGLVAAMFVVAYLSFGVPVLISGAALGPWGFGSTVAVYCLVLAVLGGISVVLLRTGDRRSRAVQPTPASQPVAVGRPCGGQTG</sequence>
<dbReference type="EMBL" id="BAABAB010000022">
    <property type="protein sequence ID" value="GAA3627946.1"/>
    <property type="molecule type" value="Genomic_DNA"/>
</dbReference>
<keyword evidence="11" id="KW-1185">Reference proteome</keyword>
<feature type="transmembrane region" description="Helical" evidence="8">
    <location>
        <begin position="59"/>
        <end position="79"/>
    </location>
</feature>
<dbReference type="InterPro" id="IPR005829">
    <property type="entry name" value="Sugar_transporter_CS"/>
</dbReference>
<feature type="transmembrane region" description="Helical" evidence="8">
    <location>
        <begin position="91"/>
        <end position="109"/>
    </location>
</feature>
<dbReference type="Pfam" id="PF07690">
    <property type="entry name" value="MFS_1"/>
    <property type="match status" value="1"/>
</dbReference>
<evidence type="ECO:0000256" key="2">
    <source>
        <dbReference type="ARBA" id="ARBA00022448"/>
    </source>
</evidence>
<dbReference type="PROSITE" id="PS50850">
    <property type="entry name" value="MFS"/>
    <property type="match status" value="1"/>
</dbReference>
<keyword evidence="3" id="KW-1003">Cell membrane</keyword>
<protein>
    <submittedName>
        <fullName evidence="10">MFS transporter</fullName>
    </submittedName>
</protein>
<organism evidence="10 11">
    <name type="scientific">Microlunatus ginsengisoli</name>
    <dbReference type="NCBI Taxonomy" id="363863"/>
    <lineage>
        <taxon>Bacteria</taxon>
        <taxon>Bacillati</taxon>
        <taxon>Actinomycetota</taxon>
        <taxon>Actinomycetes</taxon>
        <taxon>Propionibacteriales</taxon>
        <taxon>Propionibacteriaceae</taxon>
        <taxon>Microlunatus</taxon>
    </lineage>
</organism>
<dbReference type="Proteomes" id="UP001501490">
    <property type="component" value="Unassembled WGS sequence"/>
</dbReference>